<gene>
    <name evidence="1" type="ORF">IAB03_04060</name>
</gene>
<comment type="caution">
    <text evidence="1">The sequence shown here is derived from an EMBL/GenBank/DDBJ whole genome shotgun (WGS) entry which is preliminary data.</text>
</comment>
<evidence type="ECO:0000313" key="1">
    <source>
        <dbReference type="EMBL" id="HIU54969.1"/>
    </source>
</evidence>
<evidence type="ECO:0008006" key="3">
    <source>
        <dbReference type="Google" id="ProtNLM"/>
    </source>
</evidence>
<dbReference type="Pfam" id="PF17132">
    <property type="entry name" value="Glyco_hydro_106"/>
    <property type="match status" value="2"/>
</dbReference>
<dbReference type="PROSITE" id="PS51257">
    <property type="entry name" value="PROKAR_LIPOPROTEIN"/>
    <property type="match status" value="1"/>
</dbReference>
<dbReference type="Gene3D" id="3.40.50.880">
    <property type="match status" value="1"/>
</dbReference>
<dbReference type="InterPro" id="IPR053161">
    <property type="entry name" value="Ulvan_degrading_GH"/>
</dbReference>
<dbReference type="PANTHER" id="PTHR36848:SF2">
    <property type="entry name" value="SECRETED PROTEIN"/>
    <property type="match status" value="1"/>
</dbReference>
<dbReference type="PANTHER" id="PTHR36848">
    <property type="entry name" value="DNA-BINDING PROTEIN (PUTATIVE SECRETED PROTEIN)-RELATED"/>
    <property type="match status" value="1"/>
</dbReference>
<name>A0A9D1M7B0_9BACT</name>
<sequence length="750" mass="85091">MKKYRATLIGLGVLLTVCSCSMNGPRKGEFEHPDNAYYPMPFWHMNGHLTRQEIEKQLDKAYGESGFGGVAVLPVSSRPSWQNSSVIVSGTTPSFLSEEYFERYKDILEISKAAGKEVIMYDDEDFPSGIAGGQMRELYPEALRKKLDKQEVVVSAGKTARLTLPQGTLMAAVAMDTVSLERIDLTETLKEGVLEWSPKSGVWRVMLFTCVDDGDGVVDFMDPESVDKFIGLTYDKYAEQLSSYFGNVIKRVFIDDVGYVFHAWGWTPKLNEKFKEINGFDPQTYYPALWYDIGPETAAARVAFHNTRAELLGEGFPRKISEWCVAHKLDLTGHPPANYEACPDAHFDIFKFYRHMQQPLMDMIHGYTYGRPGYNLISSASDYYGRNITAAEAYGNFREKFDKTLMYRAIMELFTRGVNRVIPHGMWYSYHPDSVTILPLISAYNPDIAADLRPYNDYVARCSYMLQQGYRATDVAVIYPIKALQGWYPFKEHASMLGDRISPEIDYYRLSDLFTRRIRRDFIFVHPDFLATDDYEVTGGILRRAVPGVEKNPFRVIVMPGGKVMSVETLKKLKTFYDQGGKILATTQLPYLSSEPRRDAEVQALVKEIFGVEPAAVTDSPVNENAQGGRSLFIAHIDEKSLHSAFDRLGVSADVRFPRMGILESGRGELSYLHRKVADTDIYFFANSSDDRVDTPVELRGTMEPTLWNPYTGETQKIKNFEHLNVNGEDYTRIQLTLDPVQSTLIVCKK</sequence>
<reference evidence="1" key="1">
    <citation type="submission" date="2020-10" db="EMBL/GenBank/DDBJ databases">
        <authorList>
            <person name="Gilroy R."/>
        </authorList>
    </citation>
    <scope>NUCLEOTIDE SEQUENCE</scope>
    <source>
        <strain evidence="1">CHK158-818</strain>
    </source>
</reference>
<organism evidence="1 2">
    <name type="scientific">Candidatus Gallibacteroides avistercoris</name>
    <dbReference type="NCBI Taxonomy" id="2840833"/>
    <lineage>
        <taxon>Bacteria</taxon>
        <taxon>Pseudomonadati</taxon>
        <taxon>Bacteroidota</taxon>
        <taxon>Bacteroidia</taxon>
        <taxon>Bacteroidales</taxon>
        <taxon>Bacteroidaceae</taxon>
        <taxon>Bacteroidaceae incertae sedis</taxon>
        <taxon>Candidatus Gallibacteroides</taxon>
    </lineage>
</organism>
<proteinExistence type="predicted"/>
<dbReference type="AlphaFoldDB" id="A0A9D1M7B0"/>
<reference evidence="1" key="2">
    <citation type="journal article" date="2021" name="PeerJ">
        <title>Extensive microbial diversity within the chicken gut microbiome revealed by metagenomics and culture.</title>
        <authorList>
            <person name="Gilroy R."/>
            <person name="Ravi A."/>
            <person name="Getino M."/>
            <person name="Pursley I."/>
            <person name="Horton D.L."/>
            <person name="Alikhan N.F."/>
            <person name="Baker D."/>
            <person name="Gharbi K."/>
            <person name="Hall N."/>
            <person name="Watson M."/>
            <person name="Adriaenssens E.M."/>
            <person name="Foster-Nyarko E."/>
            <person name="Jarju S."/>
            <person name="Secka A."/>
            <person name="Antonio M."/>
            <person name="Oren A."/>
            <person name="Chaudhuri R.R."/>
            <person name="La Ragione R."/>
            <person name="Hildebrand F."/>
            <person name="Pallen M.J."/>
        </authorList>
    </citation>
    <scope>NUCLEOTIDE SEQUENCE</scope>
    <source>
        <strain evidence="1">CHK158-818</strain>
    </source>
</reference>
<evidence type="ECO:0000313" key="2">
    <source>
        <dbReference type="Proteomes" id="UP000824112"/>
    </source>
</evidence>
<dbReference type="Proteomes" id="UP000824112">
    <property type="component" value="Unassembled WGS sequence"/>
</dbReference>
<accession>A0A9D1M7B0</accession>
<dbReference type="EMBL" id="DVNA01000096">
    <property type="protein sequence ID" value="HIU54969.1"/>
    <property type="molecule type" value="Genomic_DNA"/>
</dbReference>
<dbReference type="InterPro" id="IPR029062">
    <property type="entry name" value="Class_I_gatase-like"/>
</dbReference>
<protein>
    <recommendedName>
        <fullName evidence="3">Glycoside hydrolase</fullName>
    </recommendedName>
</protein>